<feature type="binding site" evidence="4">
    <location>
        <position position="125"/>
    </location>
    <ligand>
        <name>Zn(2+)</name>
        <dbReference type="ChEBI" id="CHEBI:29105"/>
        <label>2</label>
    </ligand>
</feature>
<evidence type="ECO:0000259" key="6">
    <source>
        <dbReference type="PROSITE" id="PS51845"/>
    </source>
</evidence>
<dbReference type="Pfam" id="PF00233">
    <property type="entry name" value="PDEase_I"/>
    <property type="match status" value="1"/>
</dbReference>
<gene>
    <name evidence="7" type="ORF">MONBRDRAFT_24851</name>
</gene>
<dbReference type="InterPro" id="IPR036971">
    <property type="entry name" value="PDEase_catalytic_dom_sf"/>
</dbReference>
<feature type="binding site" evidence="4">
    <location>
        <position position="124"/>
    </location>
    <ligand>
        <name>Zn(2+)</name>
        <dbReference type="ChEBI" id="CHEBI:29105"/>
        <label>1</label>
    </ligand>
</feature>
<evidence type="ECO:0000256" key="5">
    <source>
        <dbReference type="SAM" id="MobiDB-lite"/>
    </source>
</evidence>
<keyword evidence="2" id="KW-0378">Hydrolase</keyword>
<feature type="region of interest" description="Disordered" evidence="5">
    <location>
        <begin position="1"/>
        <end position="21"/>
    </location>
</feature>
<dbReference type="InterPro" id="IPR023174">
    <property type="entry name" value="PDEase_CS"/>
</dbReference>
<feature type="binding site" evidence="4">
    <location>
        <position position="234"/>
    </location>
    <ligand>
        <name>Zn(2+)</name>
        <dbReference type="ChEBI" id="CHEBI:29105"/>
        <label>1</label>
    </ligand>
</feature>
<feature type="active site" description="Proton donor" evidence="3">
    <location>
        <position position="85"/>
    </location>
</feature>
<reference evidence="7 8" key="1">
    <citation type="journal article" date="2008" name="Nature">
        <title>The genome of the choanoflagellate Monosiga brevicollis and the origin of metazoans.</title>
        <authorList>
            <consortium name="JGI Sequencing"/>
            <person name="King N."/>
            <person name="Westbrook M.J."/>
            <person name="Young S.L."/>
            <person name="Kuo A."/>
            <person name="Abedin M."/>
            <person name="Chapman J."/>
            <person name="Fairclough S."/>
            <person name="Hellsten U."/>
            <person name="Isogai Y."/>
            <person name="Letunic I."/>
            <person name="Marr M."/>
            <person name="Pincus D."/>
            <person name="Putnam N."/>
            <person name="Rokas A."/>
            <person name="Wright K.J."/>
            <person name="Zuzow R."/>
            <person name="Dirks W."/>
            <person name="Good M."/>
            <person name="Goodstein D."/>
            <person name="Lemons D."/>
            <person name="Li W."/>
            <person name="Lyons J.B."/>
            <person name="Morris A."/>
            <person name="Nichols S."/>
            <person name="Richter D.J."/>
            <person name="Salamov A."/>
            <person name="Bork P."/>
            <person name="Lim W.A."/>
            <person name="Manning G."/>
            <person name="Miller W.T."/>
            <person name="McGinnis W."/>
            <person name="Shapiro H."/>
            <person name="Tjian R."/>
            <person name="Grigoriev I.V."/>
            <person name="Rokhsar D."/>
        </authorList>
    </citation>
    <scope>NUCLEOTIDE SEQUENCE [LARGE SCALE GENOMIC DNA]</scope>
    <source>
        <strain evidence="8">MX1 / ATCC 50154</strain>
    </source>
</reference>
<dbReference type="Gene3D" id="1.10.1300.10">
    <property type="entry name" value="3'5'-cyclic nucleotide phosphodiesterase, catalytic domain"/>
    <property type="match status" value="1"/>
</dbReference>
<evidence type="ECO:0000313" key="7">
    <source>
        <dbReference type="EMBL" id="EDQ89924.1"/>
    </source>
</evidence>
<feature type="binding site" evidence="4">
    <location>
        <position position="89"/>
    </location>
    <ligand>
        <name>Zn(2+)</name>
        <dbReference type="ChEBI" id="CHEBI:29105"/>
        <label>1</label>
    </ligand>
</feature>
<dbReference type="GeneID" id="5890578"/>
<dbReference type="SUPFAM" id="SSF109604">
    <property type="entry name" value="HD-domain/PDEase-like"/>
    <property type="match status" value="1"/>
</dbReference>
<dbReference type="PRINTS" id="PR00387">
    <property type="entry name" value="PDIESTERASE1"/>
</dbReference>
<dbReference type="InParanoid" id="A9UXX9"/>
<dbReference type="AlphaFoldDB" id="A9UXX9"/>
<dbReference type="PROSITE" id="PS51845">
    <property type="entry name" value="PDEASE_I_2"/>
    <property type="match status" value="1"/>
</dbReference>
<keyword evidence="8" id="KW-1185">Reference proteome</keyword>
<dbReference type="GO" id="GO:0004114">
    <property type="term" value="F:3',5'-cyclic-nucleotide phosphodiesterase activity"/>
    <property type="evidence" value="ECO:0007669"/>
    <property type="project" value="InterPro"/>
</dbReference>
<name>A9UXX9_MONBE</name>
<evidence type="ECO:0000256" key="2">
    <source>
        <dbReference type="ARBA" id="ARBA00022801"/>
    </source>
</evidence>
<dbReference type="SMART" id="SM00471">
    <property type="entry name" value="HDc"/>
    <property type="match status" value="1"/>
</dbReference>
<organism evidence="7 8">
    <name type="scientific">Monosiga brevicollis</name>
    <name type="common">Choanoflagellate</name>
    <dbReference type="NCBI Taxonomy" id="81824"/>
    <lineage>
        <taxon>Eukaryota</taxon>
        <taxon>Choanoflagellata</taxon>
        <taxon>Craspedida</taxon>
        <taxon>Salpingoecidae</taxon>
        <taxon>Monosiga</taxon>
    </lineage>
</organism>
<dbReference type="InterPro" id="IPR002073">
    <property type="entry name" value="PDEase_catalytic_dom"/>
</dbReference>
<feature type="compositionally biased region" description="Low complexity" evidence="5">
    <location>
        <begin position="1"/>
        <end position="16"/>
    </location>
</feature>
<dbReference type="PANTHER" id="PTHR11347">
    <property type="entry name" value="CYCLIC NUCLEOTIDE PHOSPHODIESTERASE"/>
    <property type="match status" value="1"/>
</dbReference>
<protein>
    <recommendedName>
        <fullName evidence="6">PDEase domain-containing protein</fullName>
    </recommendedName>
</protein>
<dbReference type="eggNOG" id="KOG3689">
    <property type="taxonomic scope" value="Eukaryota"/>
</dbReference>
<dbReference type="PROSITE" id="PS00126">
    <property type="entry name" value="PDEASE_I_1"/>
    <property type="match status" value="1"/>
</dbReference>
<dbReference type="OMA" id="WTMLLME"/>
<proteinExistence type="predicted"/>
<dbReference type="GO" id="GO:0046872">
    <property type="term" value="F:metal ion binding"/>
    <property type="evidence" value="ECO:0007669"/>
    <property type="project" value="UniProtKB-KW"/>
</dbReference>
<dbReference type="STRING" id="81824.A9UXX9"/>
<dbReference type="KEGG" id="mbr:MONBRDRAFT_24851"/>
<evidence type="ECO:0000256" key="4">
    <source>
        <dbReference type="PIRSR" id="PIRSR623088-3"/>
    </source>
</evidence>
<accession>A9UXX9</accession>
<feature type="binding site" evidence="4">
    <location>
        <position position="125"/>
    </location>
    <ligand>
        <name>Zn(2+)</name>
        <dbReference type="ChEBI" id="CHEBI:29105"/>
        <label>1</label>
    </ligand>
</feature>
<dbReference type="CDD" id="cd00077">
    <property type="entry name" value="HDc"/>
    <property type="match status" value="1"/>
</dbReference>
<feature type="domain" description="PDEase" evidence="6">
    <location>
        <begin position="14"/>
        <end position="319"/>
    </location>
</feature>
<dbReference type="InterPro" id="IPR003607">
    <property type="entry name" value="HD/PDEase_dom"/>
</dbReference>
<dbReference type="EMBL" id="CH991549">
    <property type="protein sequence ID" value="EDQ89924.1"/>
    <property type="molecule type" value="Genomic_DNA"/>
</dbReference>
<dbReference type="InterPro" id="IPR023088">
    <property type="entry name" value="PDEase"/>
</dbReference>
<dbReference type="Proteomes" id="UP000001357">
    <property type="component" value="Unassembled WGS sequence"/>
</dbReference>
<keyword evidence="1 4" id="KW-0479">Metal-binding</keyword>
<dbReference type="GO" id="GO:0007165">
    <property type="term" value="P:signal transduction"/>
    <property type="evidence" value="ECO:0007669"/>
    <property type="project" value="InterPro"/>
</dbReference>
<evidence type="ECO:0000256" key="3">
    <source>
        <dbReference type="PIRSR" id="PIRSR623088-1"/>
    </source>
</evidence>
<evidence type="ECO:0000313" key="8">
    <source>
        <dbReference type="Proteomes" id="UP000001357"/>
    </source>
</evidence>
<dbReference type="RefSeq" id="XP_001745346.1">
    <property type="nucleotide sequence ID" value="XM_001745294.1"/>
</dbReference>
<sequence>MEGSHATTTEATGAEGLQNKTAHQDRAEELGWDFNAIDRSPEELCGIILDLLEQNHVCEVLQISREELEGFIGRVIPRYNTTTFHNICHATTVLHSAVMLAKHLDISSVNRLQHVGMVLSAILHDIGHEGLTNNFHINSKSPLAVKYENQSVLENLHAELGTELLLEEPSLLRNLDPDERDEVLATLHTCILGTDMAFHKAQMDMLKDLGAGKIYEGEEPYERAILKAIIHTADLYNVTKTFEVSKAWATRLQCEFNAQVAIEKKLELPSLPFMESSGLVALAKGEIGFITFVTKPWYEALAQAFPEVNKLPLLDNMST</sequence>
<evidence type="ECO:0000256" key="1">
    <source>
        <dbReference type="ARBA" id="ARBA00022723"/>
    </source>
</evidence>